<protein>
    <submittedName>
        <fullName evidence="3">Uncharacterized protein</fullName>
    </submittedName>
</protein>
<reference evidence="3" key="1">
    <citation type="submission" date="2017-02" db="UniProtKB">
        <authorList>
            <consortium name="WormBaseParasite"/>
        </authorList>
    </citation>
    <scope>IDENTIFICATION</scope>
</reference>
<evidence type="ECO:0000256" key="1">
    <source>
        <dbReference type="SAM" id="MobiDB-lite"/>
    </source>
</evidence>
<accession>A0A0N4Z4B0</accession>
<dbReference type="WBParaSite" id="PTRK_0000183000.1">
    <property type="protein sequence ID" value="PTRK_0000183000.1"/>
    <property type="gene ID" value="PTRK_0000183000"/>
</dbReference>
<proteinExistence type="predicted"/>
<evidence type="ECO:0000313" key="3">
    <source>
        <dbReference type="WBParaSite" id="PTRK_0000183000.1"/>
    </source>
</evidence>
<dbReference type="Proteomes" id="UP000038045">
    <property type="component" value="Unplaced"/>
</dbReference>
<feature type="compositionally biased region" description="Low complexity" evidence="1">
    <location>
        <begin position="101"/>
        <end position="121"/>
    </location>
</feature>
<name>A0A0N4Z4B0_PARTI</name>
<feature type="region of interest" description="Disordered" evidence="1">
    <location>
        <begin position="100"/>
        <end position="137"/>
    </location>
</feature>
<dbReference type="AlphaFoldDB" id="A0A0N4Z4B0"/>
<keyword evidence="2" id="KW-1185">Reference proteome</keyword>
<evidence type="ECO:0000313" key="2">
    <source>
        <dbReference type="Proteomes" id="UP000038045"/>
    </source>
</evidence>
<sequence>MCHSRKELPFASIKSPRRNTALTDLESLSSNLSLDGTVASKLSITKSRENSVNIEGIRKYSTNRRQSDYLHPKYSLPPIKIQLDDRVLLMEFENILRTPISTNSPSSKVSSSKHSPIQHSSIENEEEDTNNISSNNSCSGSCRPLLSINNYPVEPMNENPIPIQNTHLLTVPTIINKNPCASLLPV</sequence>
<organism evidence="2 3">
    <name type="scientific">Parastrongyloides trichosuri</name>
    <name type="common">Possum-specific nematode worm</name>
    <dbReference type="NCBI Taxonomy" id="131310"/>
    <lineage>
        <taxon>Eukaryota</taxon>
        <taxon>Metazoa</taxon>
        <taxon>Ecdysozoa</taxon>
        <taxon>Nematoda</taxon>
        <taxon>Chromadorea</taxon>
        <taxon>Rhabditida</taxon>
        <taxon>Tylenchina</taxon>
        <taxon>Panagrolaimomorpha</taxon>
        <taxon>Strongyloidoidea</taxon>
        <taxon>Strongyloididae</taxon>
        <taxon>Parastrongyloides</taxon>
    </lineage>
</organism>